<keyword evidence="1 2" id="KW-0238">DNA-binding</keyword>
<evidence type="ECO:0000259" key="3">
    <source>
        <dbReference type="PROSITE" id="PS50977"/>
    </source>
</evidence>
<feature type="DNA-binding region" description="H-T-H motif" evidence="2">
    <location>
        <begin position="62"/>
        <end position="81"/>
    </location>
</feature>
<dbReference type="HOGENOM" id="CLU_092792_1_1_11"/>
<dbReference type="InterPro" id="IPR009057">
    <property type="entry name" value="Homeodomain-like_sf"/>
</dbReference>
<dbReference type="AlphaFoldDB" id="B2HQR3"/>
<evidence type="ECO:0000256" key="1">
    <source>
        <dbReference type="ARBA" id="ARBA00023125"/>
    </source>
</evidence>
<proteinExistence type="predicted"/>
<dbReference type="Gene3D" id="1.10.357.10">
    <property type="entry name" value="Tetracycline Repressor, domain 2"/>
    <property type="match status" value="1"/>
</dbReference>
<dbReference type="EMBL" id="CP000854">
    <property type="protein sequence ID" value="ACC39233.1"/>
    <property type="molecule type" value="Genomic_DNA"/>
</dbReference>
<dbReference type="SMR" id="B2HQR3"/>
<dbReference type="Pfam" id="PF17929">
    <property type="entry name" value="TetR_C_34"/>
    <property type="match status" value="1"/>
</dbReference>
<dbReference type="KEGG" id="mmi:MMAR_0773"/>
<dbReference type="InterPro" id="IPR001647">
    <property type="entry name" value="HTH_TetR"/>
</dbReference>
<feature type="domain" description="HTH tetR-type" evidence="3">
    <location>
        <begin position="39"/>
        <end position="99"/>
    </location>
</feature>
<evidence type="ECO:0000313" key="4">
    <source>
        <dbReference type="EMBL" id="ACC39233.1"/>
    </source>
</evidence>
<dbReference type="Proteomes" id="UP000001190">
    <property type="component" value="Chromosome"/>
</dbReference>
<dbReference type="GO" id="GO:0003677">
    <property type="term" value="F:DNA binding"/>
    <property type="evidence" value="ECO:0007669"/>
    <property type="project" value="UniProtKB-UniRule"/>
</dbReference>
<keyword evidence="5" id="KW-1185">Reference proteome</keyword>
<reference evidence="4 5" key="1">
    <citation type="journal article" date="2008" name="Genome Res.">
        <title>Insights from the complete genome sequence of Mycobacterium marinum on the evolution of Mycobacterium tuberculosis.</title>
        <authorList>
            <person name="Stinear T.P."/>
            <person name="Seemann T."/>
            <person name="Harrison P.F."/>
            <person name="Jenkin G.A."/>
            <person name="Davies J.K."/>
            <person name="Johnson P.D."/>
            <person name="Abdellah Z."/>
            <person name="Arrowsmith C."/>
            <person name="Chillingworth T."/>
            <person name="Churcher C."/>
            <person name="Clarke K."/>
            <person name="Cronin A."/>
            <person name="Davis P."/>
            <person name="Goodhead I."/>
            <person name="Holroyd N."/>
            <person name="Jagels K."/>
            <person name="Lord A."/>
            <person name="Moule S."/>
            <person name="Mungall K."/>
            <person name="Norbertczak H."/>
            <person name="Quail M.A."/>
            <person name="Rabbinowitsch E."/>
            <person name="Walker D."/>
            <person name="White B."/>
            <person name="Whitehead S."/>
            <person name="Small P.L."/>
            <person name="Brosch R."/>
            <person name="Ramakrishnan L."/>
            <person name="Fischbach M.A."/>
            <person name="Parkhill J."/>
            <person name="Cole S.T."/>
        </authorList>
    </citation>
    <scope>NUCLEOTIDE SEQUENCE [LARGE SCALE GENOMIC DNA]</scope>
    <source>
        <strain evidence="5">ATCC BAA-535 / M</strain>
    </source>
</reference>
<protein>
    <submittedName>
        <fullName evidence="4">Conserved hypothetical regulatory protein</fullName>
    </submittedName>
</protein>
<dbReference type="eggNOG" id="COG1309">
    <property type="taxonomic scope" value="Bacteria"/>
</dbReference>
<sequence length="245" mass="26538">MRKGTVPGRHYPRKSRSVRYPLAVAQLTFRRARTEENKRQRAAALVEAARSMASETGVASVTLTAVASRAGIHYSAVRRYFTSHKEVLLHLAAEGWQRWSNTVCGELSQPGPMTESRVAAALADGLAADPLFCDLLANLHLHLEHEVEVDRVVEVKRTSTAAVIALADAIENALPALGRAGAFDVLLAAYSLGATLWQIANPPQRLTDVYAEEPDVLPPEWNLDFAAALTRLLTATCCGLTAKSS</sequence>
<evidence type="ECO:0000256" key="2">
    <source>
        <dbReference type="PROSITE-ProRule" id="PRU00335"/>
    </source>
</evidence>
<gene>
    <name evidence="4" type="ordered locus">MMAR_0773</name>
</gene>
<dbReference type="InterPro" id="IPR041483">
    <property type="entry name" value="TetR_C_34"/>
</dbReference>
<dbReference type="STRING" id="216594.MMAR_0773"/>
<organism evidence="4 5">
    <name type="scientific">Mycobacterium marinum (strain ATCC BAA-535 / M)</name>
    <dbReference type="NCBI Taxonomy" id="216594"/>
    <lineage>
        <taxon>Bacteria</taxon>
        <taxon>Bacillati</taxon>
        <taxon>Actinomycetota</taxon>
        <taxon>Actinomycetes</taxon>
        <taxon>Mycobacteriales</taxon>
        <taxon>Mycobacteriaceae</taxon>
        <taxon>Mycobacterium</taxon>
        <taxon>Mycobacterium ulcerans group</taxon>
    </lineage>
</organism>
<dbReference type="PROSITE" id="PS50977">
    <property type="entry name" value="HTH_TETR_2"/>
    <property type="match status" value="1"/>
</dbReference>
<dbReference type="SUPFAM" id="SSF46689">
    <property type="entry name" value="Homeodomain-like"/>
    <property type="match status" value="1"/>
</dbReference>
<accession>B2HQR3</accession>
<evidence type="ECO:0000313" key="5">
    <source>
        <dbReference type="Proteomes" id="UP000001190"/>
    </source>
</evidence>
<dbReference type="Pfam" id="PF00440">
    <property type="entry name" value="TetR_N"/>
    <property type="match status" value="1"/>
</dbReference>
<name>B2HQR3_MYCMM</name>